<comment type="caution">
    <text evidence="5">The sequence shown here is derived from an EMBL/GenBank/DDBJ whole genome shotgun (WGS) entry which is preliminary data.</text>
</comment>
<dbReference type="RefSeq" id="WP_394161932.1">
    <property type="nucleotide sequence ID" value="NZ_JBHGCJ010000003.1"/>
</dbReference>
<accession>A0ABW7CUL3</accession>
<dbReference type="Pfam" id="PF03029">
    <property type="entry name" value="ATP_bind_1"/>
    <property type="match status" value="1"/>
</dbReference>
<sequence length="181" mass="19227">MQEYKIVVLGPMGTGKSTLVQALAGGQVVNTDVRNSDPAALKASTTLAMDYGDIPLPGGHRMRLYGTPGQRRFAFLWPILLEGASGAIVLVDATSEATRTLAISHLEAIAGHSPSLPVVIGLTRQDSFSVSQLGDCGHWLQSTAPSLPAIPVDPRKPQQVLTLMDVLMSQIECQSLVRALD</sequence>
<dbReference type="Proteomes" id="UP001605261">
    <property type="component" value="Unassembled WGS sequence"/>
</dbReference>
<keyword evidence="3" id="KW-0378">Hydrolase</keyword>
<proteinExistence type="inferred from homology"/>
<dbReference type="SUPFAM" id="SSF52540">
    <property type="entry name" value="P-loop containing nucleoside triphosphate hydrolases"/>
    <property type="match status" value="1"/>
</dbReference>
<evidence type="ECO:0000256" key="1">
    <source>
        <dbReference type="ARBA" id="ARBA00005290"/>
    </source>
</evidence>
<dbReference type="Gene3D" id="3.40.50.300">
    <property type="entry name" value="P-loop containing nucleotide triphosphate hydrolases"/>
    <property type="match status" value="1"/>
</dbReference>
<dbReference type="InterPro" id="IPR052705">
    <property type="entry name" value="Gliding_Motility_GTPase"/>
</dbReference>
<dbReference type="PANTHER" id="PTHR42708:SF1">
    <property type="entry name" value="GLIDING MOTILITY PROTEIN MGLA"/>
    <property type="match status" value="1"/>
</dbReference>
<dbReference type="EMBL" id="JBHGCJ010000003">
    <property type="protein sequence ID" value="MFG6108648.1"/>
    <property type="molecule type" value="Genomic_DNA"/>
</dbReference>
<name>A0ABW7CUL3_9GAMM</name>
<gene>
    <name evidence="5" type="ORF">ACEU0G_002639</name>
</gene>
<evidence type="ECO:0000256" key="3">
    <source>
        <dbReference type="ARBA" id="ARBA00022801"/>
    </source>
</evidence>
<evidence type="ECO:0000313" key="6">
    <source>
        <dbReference type="Proteomes" id="UP001605261"/>
    </source>
</evidence>
<keyword evidence="4" id="KW-0342">GTP-binding</keyword>
<organism evidence="5 6">
    <name type="scientific">Stenotrophomonas nematodicola</name>
    <dbReference type="NCBI Taxonomy" id="2656746"/>
    <lineage>
        <taxon>Bacteria</taxon>
        <taxon>Pseudomonadati</taxon>
        <taxon>Pseudomonadota</taxon>
        <taxon>Gammaproteobacteria</taxon>
        <taxon>Lysobacterales</taxon>
        <taxon>Lysobacteraceae</taxon>
        <taxon>Stenotrophomonas</taxon>
    </lineage>
</organism>
<dbReference type="InterPro" id="IPR004130">
    <property type="entry name" value="Gpn"/>
</dbReference>
<keyword evidence="6" id="KW-1185">Reference proteome</keyword>
<comment type="similarity">
    <text evidence="1">Belongs to the GPN-loop GTPase family.</text>
</comment>
<evidence type="ECO:0000313" key="5">
    <source>
        <dbReference type="EMBL" id="MFG6108648.1"/>
    </source>
</evidence>
<dbReference type="CDD" id="cd00882">
    <property type="entry name" value="Ras_like_GTPase"/>
    <property type="match status" value="1"/>
</dbReference>
<dbReference type="PANTHER" id="PTHR42708">
    <property type="entry name" value="ATP/GTP-BINDING PROTEIN-RELATED"/>
    <property type="match status" value="1"/>
</dbReference>
<evidence type="ECO:0000256" key="2">
    <source>
        <dbReference type="ARBA" id="ARBA00022741"/>
    </source>
</evidence>
<reference evidence="5 6" key="1">
    <citation type="submission" date="2024-09" db="EMBL/GenBank/DDBJ databases">
        <authorList>
            <consortium name="All-Russian atlas of soil microorganisms"/>
            <consortium name="as a basis for the search for new antimicrobial producers and enzymes with unique properties"/>
            <person name="Sokolova E.A."/>
            <person name="Voronina E.N."/>
        </authorList>
    </citation>
    <scope>NUCLEOTIDE SEQUENCE [LARGE SCALE GENOMIC DNA]</scope>
    <source>
        <strain evidence="5 6">AF-22b-331.1</strain>
    </source>
</reference>
<evidence type="ECO:0000256" key="4">
    <source>
        <dbReference type="ARBA" id="ARBA00023134"/>
    </source>
</evidence>
<protein>
    <submittedName>
        <fullName evidence="5">ATP/GTP-binding protein</fullName>
    </submittedName>
</protein>
<dbReference type="InterPro" id="IPR027417">
    <property type="entry name" value="P-loop_NTPase"/>
</dbReference>
<keyword evidence="2" id="KW-0547">Nucleotide-binding</keyword>